<sequence>MASCFGHFLTMYREMKFSGGFIHQLLLRKLHHNGPTDEMQFMLRNQSVRFSKVEFCLITGLPFGVVPDTTKYAAVENGIHQRYFPRADEVSLEEIRGVVTVAEFGKTYDAVKLCLIYMLNWILMRVDERFKIPVWQFRLVEDLDAFDKFPWGAHVYRHSIYSFKHALDGRRDGFERCQQEKGADIHTMETYNIYGSSSTKFLLPPIPNEYDSAPGITHVVALSESSGVILARTSEFPAISGALELNLCTCLTRLSV</sequence>
<feature type="domain" description="DUF1985" evidence="1">
    <location>
        <begin position="27"/>
        <end position="158"/>
    </location>
</feature>
<protein>
    <recommendedName>
        <fullName evidence="1">DUF1985 domain-containing protein</fullName>
    </recommendedName>
</protein>
<dbReference type="Proteomes" id="UP001280121">
    <property type="component" value="Unassembled WGS sequence"/>
</dbReference>
<reference evidence="2" key="1">
    <citation type="journal article" date="2023" name="Plant J.">
        <title>Genome sequences and population genomics provide insights into the demographic history, inbreeding, and mutation load of two 'living fossil' tree species of Dipteronia.</title>
        <authorList>
            <person name="Feng Y."/>
            <person name="Comes H.P."/>
            <person name="Chen J."/>
            <person name="Zhu S."/>
            <person name="Lu R."/>
            <person name="Zhang X."/>
            <person name="Li P."/>
            <person name="Qiu J."/>
            <person name="Olsen K.M."/>
            <person name="Qiu Y."/>
        </authorList>
    </citation>
    <scope>NUCLEOTIDE SEQUENCE</scope>
    <source>
        <strain evidence="2">KIB01</strain>
    </source>
</reference>
<dbReference type="InterPro" id="IPR015410">
    <property type="entry name" value="DUF1985"/>
</dbReference>
<name>A0AAE0CPX7_9ROSI</name>
<dbReference type="PANTHER" id="PTHR48449">
    <property type="entry name" value="DUF1985 DOMAIN-CONTAINING PROTEIN"/>
    <property type="match status" value="1"/>
</dbReference>
<keyword evidence="3" id="KW-1185">Reference proteome</keyword>
<dbReference type="AlphaFoldDB" id="A0AAE0CPX7"/>
<dbReference type="Pfam" id="PF09331">
    <property type="entry name" value="DUF1985"/>
    <property type="match status" value="1"/>
</dbReference>
<gene>
    <name evidence="2" type="ORF">Ddye_005106</name>
</gene>
<comment type="caution">
    <text evidence="2">The sequence shown here is derived from an EMBL/GenBank/DDBJ whole genome shotgun (WGS) entry which is preliminary data.</text>
</comment>
<evidence type="ECO:0000313" key="3">
    <source>
        <dbReference type="Proteomes" id="UP001280121"/>
    </source>
</evidence>
<accession>A0AAE0CPX7</accession>
<evidence type="ECO:0000313" key="2">
    <source>
        <dbReference type="EMBL" id="KAK2658573.1"/>
    </source>
</evidence>
<dbReference type="PANTHER" id="PTHR48449:SF1">
    <property type="entry name" value="DUF1985 DOMAIN-CONTAINING PROTEIN"/>
    <property type="match status" value="1"/>
</dbReference>
<evidence type="ECO:0000259" key="1">
    <source>
        <dbReference type="Pfam" id="PF09331"/>
    </source>
</evidence>
<proteinExistence type="predicted"/>
<organism evidence="2 3">
    <name type="scientific">Dipteronia dyeriana</name>
    <dbReference type="NCBI Taxonomy" id="168575"/>
    <lineage>
        <taxon>Eukaryota</taxon>
        <taxon>Viridiplantae</taxon>
        <taxon>Streptophyta</taxon>
        <taxon>Embryophyta</taxon>
        <taxon>Tracheophyta</taxon>
        <taxon>Spermatophyta</taxon>
        <taxon>Magnoliopsida</taxon>
        <taxon>eudicotyledons</taxon>
        <taxon>Gunneridae</taxon>
        <taxon>Pentapetalae</taxon>
        <taxon>rosids</taxon>
        <taxon>malvids</taxon>
        <taxon>Sapindales</taxon>
        <taxon>Sapindaceae</taxon>
        <taxon>Hippocastanoideae</taxon>
        <taxon>Acereae</taxon>
        <taxon>Dipteronia</taxon>
    </lineage>
</organism>
<dbReference type="EMBL" id="JANJYI010000002">
    <property type="protein sequence ID" value="KAK2658573.1"/>
    <property type="molecule type" value="Genomic_DNA"/>
</dbReference>